<evidence type="ECO:0000259" key="13">
    <source>
        <dbReference type="PROSITE" id="PS50157"/>
    </source>
</evidence>
<dbReference type="Gene3D" id="3.30.160.60">
    <property type="entry name" value="Classic Zinc Finger"/>
    <property type="match status" value="2"/>
</dbReference>
<keyword evidence="8" id="KW-0238">DNA-binding</keyword>
<feature type="compositionally biased region" description="Low complexity" evidence="12">
    <location>
        <begin position="177"/>
        <end position="192"/>
    </location>
</feature>
<keyword evidence="7" id="KW-0805">Transcription regulation</keyword>
<dbReference type="Proteomes" id="UP000013776">
    <property type="component" value="Unassembled WGS sequence"/>
</dbReference>
<dbReference type="PROSITE" id="PS50157">
    <property type="entry name" value="ZINC_FINGER_C2H2_2"/>
    <property type="match status" value="2"/>
</dbReference>
<evidence type="ECO:0000256" key="12">
    <source>
        <dbReference type="SAM" id="MobiDB-lite"/>
    </source>
</evidence>
<evidence type="ECO:0000256" key="4">
    <source>
        <dbReference type="ARBA" id="ARBA00022737"/>
    </source>
</evidence>
<dbReference type="GO" id="GO:0005634">
    <property type="term" value="C:nucleus"/>
    <property type="evidence" value="ECO:0007669"/>
    <property type="project" value="UniProtKB-SubCell"/>
</dbReference>
<dbReference type="GO" id="GO:0032502">
    <property type="term" value="P:developmental process"/>
    <property type="evidence" value="ECO:0007669"/>
    <property type="project" value="UniProtKB-ARBA"/>
</dbReference>
<evidence type="ECO:0000313" key="14">
    <source>
        <dbReference type="EMBL" id="CCG84327.1"/>
    </source>
</evidence>
<evidence type="ECO:0000256" key="3">
    <source>
        <dbReference type="ARBA" id="ARBA00022723"/>
    </source>
</evidence>
<feature type="compositionally biased region" description="Polar residues" evidence="12">
    <location>
        <begin position="100"/>
        <end position="119"/>
    </location>
</feature>
<dbReference type="EMBL" id="CAHR02000222">
    <property type="protein sequence ID" value="CCG84327.1"/>
    <property type="molecule type" value="Genomic_DNA"/>
</dbReference>
<name>R4XEQ0_TAPDE</name>
<keyword evidence="6" id="KW-0862">Zinc</keyword>
<feature type="compositionally biased region" description="Gly residues" evidence="12">
    <location>
        <begin position="208"/>
        <end position="226"/>
    </location>
</feature>
<dbReference type="PANTHER" id="PTHR24408:SF58">
    <property type="entry name" value="TRANSCRIPTION FACTOR (TFIIIA), PUTATIVE (AFU_ORTHOLOGUE AFUA_1G05150)-RELATED"/>
    <property type="match status" value="1"/>
</dbReference>
<feature type="compositionally biased region" description="Polar residues" evidence="12">
    <location>
        <begin position="22"/>
        <end position="40"/>
    </location>
</feature>
<dbReference type="SMART" id="SM00355">
    <property type="entry name" value="ZnF_C2H2"/>
    <property type="match status" value="2"/>
</dbReference>
<dbReference type="VEuPathDB" id="FungiDB:TAPDE_004759"/>
<feature type="domain" description="C2H2-type" evidence="13">
    <location>
        <begin position="295"/>
        <end position="322"/>
    </location>
</feature>
<evidence type="ECO:0000256" key="6">
    <source>
        <dbReference type="ARBA" id="ARBA00022833"/>
    </source>
</evidence>
<keyword evidence="4" id="KW-0677">Repeat</keyword>
<evidence type="ECO:0000256" key="2">
    <source>
        <dbReference type="ARBA" id="ARBA00006991"/>
    </source>
</evidence>
<dbReference type="GO" id="GO:0008270">
    <property type="term" value="F:zinc ion binding"/>
    <property type="evidence" value="ECO:0007669"/>
    <property type="project" value="UniProtKB-KW"/>
</dbReference>
<dbReference type="Pfam" id="PF00096">
    <property type="entry name" value="zf-C2H2"/>
    <property type="match status" value="2"/>
</dbReference>
<evidence type="ECO:0000256" key="8">
    <source>
        <dbReference type="ARBA" id="ARBA00023125"/>
    </source>
</evidence>
<keyword evidence="5 11" id="KW-0863">Zinc-finger</keyword>
<sequence>MPSGPRNFNAAPSGFDNKSEHSQQNMMSKFPPSNSGSNNGMPAPASGQASHEYNPQQQQQQQQQQGGAAGSNGSQYNMGYWPNPNSGGQQQNSGQVPFPHQQNPSHLPSLYGNVSQSPNYGYPPRPTSSNPMPRSGSPHADSNNAPLPPPQQMHEGYNGQPQPAANQSGGYPMYVPQYGGAQQAGQGQAIYGGPSGGAYGGGYPQPYGGAAGAAGGAGGPNNGQYGGMYSNQMPHSREGSQDTAQWQRSPYGPAPTYNGAYNGQYAPSSMPSQQQSAYAPGRAGRGASNTGERPFKCDQCPQSFQRSHDLKRHKRIHLAIKPFPCPSCDKSFSRKDALKRHILVKGCGNTSS</sequence>
<protein>
    <recommendedName>
        <fullName evidence="13">C2H2-type domain-containing protein</fullName>
    </recommendedName>
</protein>
<dbReference type="PANTHER" id="PTHR24408">
    <property type="entry name" value="ZINC FINGER PROTEIN"/>
    <property type="match status" value="1"/>
</dbReference>
<evidence type="ECO:0000256" key="9">
    <source>
        <dbReference type="ARBA" id="ARBA00023163"/>
    </source>
</evidence>
<dbReference type="AlphaFoldDB" id="R4XEQ0"/>
<dbReference type="GO" id="GO:0000981">
    <property type="term" value="F:DNA-binding transcription factor activity, RNA polymerase II-specific"/>
    <property type="evidence" value="ECO:0007669"/>
    <property type="project" value="TreeGrafter"/>
</dbReference>
<dbReference type="InterPro" id="IPR036236">
    <property type="entry name" value="Znf_C2H2_sf"/>
</dbReference>
<feature type="compositionally biased region" description="Low complexity" evidence="12">
    <location>
        <begin position="264"/>
        <end position="280"/>
    </location>
</feature>
<feature type="compositionally biased region" description="Low complexity" evidence="12">
    <location>
        <begin position="82"/>
        <end position="95"/>
    </location>
</feature>
<dbReference type="FunFam" id="3.30.160.60:FF:001156">
    <property type="entry name" value="Zinc finger protein 407"/>
    <property type="match status" value="1"/>
</dbReference>
<comment type="subcellular location">
    <subcellularLocation>
        <location evidence="1">Nucleus</location>
    </subcellularLocation>
</comment>
<evidence type="ECO:0000256" key="10">
    <source>
        <dbReference type="ARBA" id="ARBA00023242"/>
    </source>
</evidence>
<evidence type="ECO:0000313" key="15">
    <source>
        <dbReference type="Proteomes" id="UP000013776"/>
    </source>
</evidence>
<keyword evidence="15" id="KW-1185">Reference proteome</keyword>
<evidence type="ECO:0000256" key="11">
    <source>
        <dbReference type="PROSITE-ProRule" id="PRU00042"/>
    </source>
</evidence>
<accession>R4XEQ0</accession>
<feature type="compositionally biased region" description="Low complexity" evidence="12">
    <location>
        <begin position="56"/>
        <end position="65"/>
    </location>
</feature>
<dbReference type="FunFam" id="3.30.160.60:FF:000202">
    <property type="entry name" value="Zinc finger protein 574"/>
    <property type="match status" value="1"/>
</dbReference>
<gene>
    <name evidence="14" type="ORF">TAPDE_004759</name>
</gene>
<feature type="region of interest" description="Disordered" evidence="12">
    <location>
        <begin position="1"/>
        <end position="192"/>
    </location>
</feature>
<keyword evidence="3" id="KW-0479">Metal-binding</keyword>
<evidence type="ECO:0000256" key="5">
    <source>
        <dbReference type="ARBA" id="ARBA00022771"/>
    </source>
</evidence>
<dbReference type="STRING" id="1097556.R4XEQ0"/>
<dbReference type="OrthoDB" id="8922241at2759"/>
<dbReference type="GO" id="GO:0043565">
    <property type="term" value="F:sequence-specific DNA binding"/>
    <property type="evidence" value="ECO:0007669"/>
    <property type="project" value="TreeGrafter"/>
</dbReference>
<organism evidence="14 15">
    <name type="scientific">Taphrina deformans (strain PYCC 5710 / ATCC 11124 / CBS 356.35 / IMI 108563 / JCM 9778 / NBRC 8474)</name>
    <name type="common">Peach leaf curl fungus</name>
    <name type="synonym">Lalaria deformans</name>
    <dbReference type="NCBI Taxonomy" id="1097556"/>
    <lineage>
        <taxon>Eukaryota</taxon>
        <taxon>Fungi</taxon>
        <taxon>Dikarya</taxon>
        <taxon>Ascomycota</taxon>
        <taxon>Taphrinomycotina</taxon>
        <taxon>Taphrinomycetes</taxon>
        <taxon>Taphrinales</taxon>
        <taxon>Taphrinaceae</taxon>
        <taxon>Taphrina</taxon>
    </lineage>
</organism>
<feature type="compositionally biased region" description="Polar residues" evidence="12">
    <location>
        <begin position="159"/>
        <end position="169"/>
    </location>
</feature>
<keyword evidence="9" id="KW-0804">Transcription</keyword>
<comment type="similarity">
    <text evidence="2">Belongs to the krueppel C2H2-type zinc-finger protein family.</text>
</comment>
<feature type="domain" description="C2H2-type" evidence="13">
    <location>
        <begin position="323"/>
        <end position="341"/>
    </location>
</feature>
<dbReference type="SUPFAM" id="SSF57667">
    <property type="entry name" value="beta-beta-alpha zinc fingers"/>
    <property type="match status" value="1"/>
</dbReference>
<dbReference type="InterPro" id="IPR013087">
    <property type="entry name" value="Znf_C2H2_type"/>
</dbReference>
<evidence type="ECO:0000256" key="7">
    <source>
        <dbReference type="ARBA" id="ARBA00023015"/>
    </source>
</evidence>
<keyword evidence="10" id="KW-0539">Nucleus</keyword>
<reference evidence="14 15" key="1">
    <citation type="journal article" date="2013" name="MBio">
        <title>Genome sequencing of the plant pathogen Taphrina deformans, the causal agent of peach leaf curl.</title>
        <authorList>
            <person name="Cisse O.H."/>
            <person name="Almeida J.M.G.C.F."/>
            <person name="Fonseca A."/>
            <person name="Kumar A.A."/>
            <person name="Salojaervi J."/>
            <person name="Overmyer K."/>
            <person name="Hauser P.M."/>
            <person name="Pagni M."/>
        </authorList>
    </citation>
    <scope>NUCLEOTIDE SEQUENCE [LARGE SCALE GENOMIC DNA]</scope>
    <source>
        <strain evidence="15">PYCC 5710 / ATCC 11124 / CBS 356.35 / IMI 108563 / JCM 9778 / NBRC 8474</strain>
    </source>
</reference>
<evidence type="ECO:0000256" key="1">
    <source>
        <dbReference type="ARBA" id="ARBA00004123"/>
    </source>
</evidence>
<dbReference type="PROSITE" id="PS00028">
    <property type="entry name" value="ZINC_FINGER_C2H2_1"/>
    <property type="match status" value="1"/>
</dbReference>
<feature type="region of interest" description="Disordered" evidence="12">
    <location>
        <begin position="208"/>
        <end position="300"/>
    </location>
</feature>
<proteinExistence type="inferred from homology"/>
<comment type="caution">
    <text evidence="14">The sequence shown here is derived from an EMBL/GenBank/DDBJ whole genome shotgun (WGS) entry which is preliminary data.</text>
</comment>
<dbReference type="eggNOG" id="KOG1721">
    <property type="taxonomic scope" value="Eukaryota"/>
</dbReference>